<dbReference type="InterPro" id="IPR003362">
    <property type="entry name" value="Bact_transf"/>
</dbReference>
<evidence type="ECO:0000259" key="1">
    <source>
        <dbReference type="Pfam" id="PF02397"/>
    </source>
</evidence>
<reference evidence="2 3" key="1">
    <citation type="journal article" date="2021" name="Microbiol. Spectr.">
        <title>A Single Bacterium Capable of Oxidation and Reduction of Iron at Circumneutral pH.</title>
        <authorList>
            <person name="Kato S."/>
            <person name="Ohkuma M."/>
        </authorList>
    </citation>
    <scope>NUCLEOTIDE SEQUENCE [LARGE SCALE GENOMIC DNA]</scope>
    <source>
        <strain evidence="2 3">MIZ03</strain>
    </source>
</reference>
<feature type="domain" description="Bacterial sugar transferase" evidence="1">
    <location>
        <begin position="15"/>
        <end position="52"/>
    </location>
</feature>
<keyword evidence="3" id="KW-1185">Reference proteome</keyword>
<proteinExistence type="predicted"/>
<gene>
    <name evidence="2" type="ORF">MIZ03_2157</name>
</gene>
<dbReference type="EMBL" id="AP024238">
    <property type="protein sequence ID" value="BCO27269.1"/>
    <property type="molecule type" value="Genomic_DNA"/>
</dbReference>
<evidence type="ECO:0000313" key="3">
    <source>
        <dbReference type="Proteomes" id="UP000824366"/>
    </source>
</evidence>
<organism evidence="2 3">
    <name type="scientific">Rhodoferax lithotrophicus</name>
    <dbReference type="NCBI Taxonomy" id="2798804"/>
    <lineage>
        <taxon>Bacteria</taxon>
        <taxon>Pseudomonadati</taxon>
        <taxon>Pseudomonadota</taxon>
        <taxon>Betaproteobacteria</taxon>
        <taxon>Burkholderiales</taxon>
        <taxon>Comamonadaceae</taxon>
        <taxon>Rhodoferax</taxon>
    </lineage>
</organism>
<evidence type="ECO:0000313" key="2">
    <source>
        <dbReference type="EMBL" id="BCO27269.1"/>
    </source>
</evidence>
<dbReference type="Proteomes" id="UP000824366">
    <property type="component" value="Chromosome"/>
</dbReference>
<protein>
    <recommendedName>
        <fullName evidence="1">Bacterial sugar transferase domain-containing protein</fullName>
    </recommendedName>
</protein>
<dbReference type="Pfam" id="PF02397">
    <property type="entry name" value="Bac_transf"/>
    <property type="match status" value="1"/>
</dbReference>
<sequence length="58" mass="6843">MSQSSGIFELFCRNYSENVATISKSHNDIYYLEHWSVWMDLKIIFLTPVALIQNKNVF</sequence>
<dbReference type="RefSeq" id="WP_223912073.1">
    <property type="nucleotide sequence ID" value="NZ_AP024238.1"/>
</dbReference>
<name>A0ABN6D5K6_9BURK</name>
<accession>A0ABN6D5K6</accession>